<comment type="similarity">
    <text evidence="2">Belongs to the krueppel C2H2-type zinc-finger protein family.</text>
</comment>
<dbReference type="GO" id="GO:0000978">
    <property type="term" value="F:RNA polymerase II cis-regulatory region sequence-specific DNA binding"/>
    <property type="evidence" value="ECO:0007669"/>
    <property type="project" value="TreeGrafter"/>
</dbReference>
<evidence type="ECO:0000256" key="11">
    <source>
        <dbReference type="PROSITE-ProRule" id="PRU00042"/>
    </source>
</evidence>
<evidence type="ECO:0000256" key="9">
    <source>
        <dbReference type="ARBA" id="ARBA00023163"/>
    </source>
</evidence>
<dbReference type="GO" id="GO:0008270">
    <property type="term" value="F:zinc ion binding"/>
    <property type="evidence" value="ECO:0007669"/>
    <property type="project" value="UniProtKB-KW"/>
</dbReference>
<dbReference type="PANTHER" id="PTHR24404">
    <property type="entry name" value="ZINC FINGER PROTEIN"/>
    <property type="match status" value="1"/>
</dbReference>
<protein>
    <recommendedName>
        <fullName evidence="13">C2H2-type domain-containing protein</fullName>
    </recommendedName>
</protein>
<proteinExistence type="inferred from homology"/>
<keyword evidence="9" id="KW-0804">Transcription</keyword>
<keyword evidence="10" id="KW-0539">Nucleus</keyword>
<keyword evidence="5 11" id="KW-0863">Zinc-finger</keyword>
<keyword evidence="4" id="KW-0677">Repeat</keyword>
<comment type="subcellular location">
    <subcellularLocation>
        <location evidence="1">Nucleus</location>
    </subcellularLocation>
</comment>
<evidence type="ECO:0000313" key="15">
    <source>
        <dbReference type="Proteomes" id="UP001066276"/>
    </source>
</evidence>
<keyword evidence="8" id="KW-0238">DNA-binding</keyword>
<evidence type="ECO:0000256" key="8">
    <source>
        <dbReference type="ARBA" id="ARBA00023125"/>
    </source>
</evidence>
<accession>A0AAV7SAR2</accession>
<dbReference type="GO" id="GO:0005634">
    <property type="term" value="C:nucleus"/>
    <property type="evidence" value="ECO:0007669"/>
    <property type="project" value="UniProtKB-SubCell"/>
</dbReference>
<dbReference type="PROSITE" id="PS50157">
    <property type="entry name" value="ZINC_FINGER_C2H2_2"/>
    <property type="match status" value="1"/>
</dbReference>
<dbReference type="GO" id="GO:0003700">
    <property type="term" value="F:DNA-binding transcription factor activity"/>
    <property type="evidence" value="ECO:0007669"/>
    <property type="project" value="TreeGrafter"/>
</dbReference>
<sequence length="184" mass="20567">MGANECPVFSTEFCASVLPFVSRGHRISGLMSLGVKWTERPSLCLKNYVIQSIFSKNVMFFQTTGTVFRKPSAIFKMDSKESSYSSGSSVTPSSSAPAEQPVTGKEKDPNNWGNCQQSLSYHGNLLKKLRLPTEDKPYSCKKCERSFSQKEHLAFHTRIHEGSRHYSCSECEKNLSGKTSVYSL</sequence>
<dbReference type="Proteomes" id="UP001066276">
    <property type="component" value="Chromosome 4_2"/>
</dbReference>
<comment type="caution">
    <text evidence="14">The sequence shown here is derived from an EMBL/GenBank/DDBJ whole genome shotgun (WGS) entry which is preliminary data.</text>
</comment>
<evidence type="ECO:0000256" key="12">
    <source>
        <dbReference type="SAM" id="MobiDB-lite"/>
    </source>
</evidence>
<feature type="compositionally biased region" description="Low complexity" evidence="12">
    <location>
        <begin position="83"/>
        <end position="95"/>
    </location>
</feature>
<gene>
    <name evidence="14" type="ORF">NDU88_001670</name>
</gene>
<dbReference type="EMBL" id="JANPWB010000008">
    <property type="protein sequence ID" value="KAJ1161183.1"/>
    <property type="molecule type" value="Genomic_DNA"/>
</dbReference>
<evidence type="ECO:0000256" key="6">
    <source>
        <dbReference type="ARBA" id="ARBA00022833"/>
    </source>
</evidence>
<keyword evidence="15" id="KW-1185">Reference proteome</keyword>
<feature type="region of interest" description="Disordered" evidence="12">
    <location>
        <begin position="83"/>
        <end position="113"/>
    </location>
</feature>
<dbReference type="FunFam" id="3.30.160.60:FF:000224">
    <property type="entry name" value="Zinc finger protein 329"/>
    <property type="match status" value="1"/>
</dbReference>
<dbReference type="GO" id="GO:0006357">
    <property type="term" value="P:regulation of transcription by RNA polymerase II"/>
    <property type="evidence" value="ECO:0007669"/>
    <property type="project" value="TreeGrafter"/>
</dbReference>
<dbReference type="Gene3D" id="3.30.160.60">
    <property type="entry name" value="Classic Zinc Finger"/>
    <property type="match status" value="1"/>
</dbReference>
<name>A0AAV7SAR2_PLEWA</name>
<evidence type="ECO:0000256" key="7">
    <source>
        <dbReference type="ARBA" id="ARBA00023015"/>
    </source>
</evidence>
<evidence type="ECO:0000259" key="13">
    <source>
        <dbReference type="PROSITE" id="PS50157"/>
    </source>
</evidence>
<feature type="domain" description="C2H2-type" evidence="13">
    <location>
        <begin position="138"/>
        <end position="165"/>
    </location>
</feature>
<dbReference type="InterPro" id="IPR013087">
    <property type="entry name" value="Znf_C2H2_type"/>
</dbReference>
<dbReference type="SUPFAM" id="SSF57667">
    <property type="entry name" value="beta-beta-alpha zinc fingers"/>
    <property type="match status" value="1"/>
</dbReference>
<evidence type="ECO:0000256" key="2">
    <source>
        <dbReference type="ARBA" id="ARBA00006991"/>
    </source>
</evidence>
<dbReference type="InterPro" id="IPR036236">
    <property type="entry name" value="Znf_C2H2_sf"/>
</dbReference>
<evidence type="ECO:0000256" key="10">
    <source>
        <dbReference type="ARBA" id="ARBA00023242"/>
    </source>
</evidence>
<keyword evidence="3" id="KW-0479">Metal-binding</keyword>
<keyword evidence="6" id="KW-0862">Zinc</keyword>
<dbReference type="PANTHER" id="PTHR24404:SF114">
    <property type="entry name" value="KLUMPFUSS, ISOFORM B-RELATED"/>
    <property type="match status" value="1"/>
</dbReference>
<dbReference type="InterPro" id="IPR050589">
    <property type="entry name" value="Ikaros_C2H2-ZF"/>
</dbReference>
<evidence type="ECO:0000313" key="14">
    <source>
        <dbReference type="EMBL" id="KAJ1161183.1"/>
    </source>
</evidence>
<dbReference type="PROSITE" id="PS00028">
    <property type="entry name" value="ZINC_FINGER_C2H2_1"/>
    <property type="match status" value="1"/>
</dbReference>
<evidence type="ECO:0000256" key="4">
    <source>
        <dbReference type="ARBA" id="ARBA00022737"/>
    </source>
</evidence>
<dbReference type="AlphaFoldDB" id="A0AAV7SAR2"/>
<organism evidence="14 15">
    <name type="scientific">Pleurodeles waltl</name>
    <name type="common">Iberian ribbed newt</name>
    <dbReference type="NCBI Taxonomy" id="8319"/>
    <lineage>
        <taxon>Eukaryota</taxon>
        <taxon>Metazoa</taxon>
        <taxon>Chordata</taxon>
        <taxon>Craniata</taxon>
        <taxon>Vertebrata</taxon>
        <taxon>Euteleostomi</taxon>
        <taxon>Amphibia</taxon>
        <taxon>Batrachia</taxon>
        <taxon>Caudata</taxon>
        <taxon>Salamandroidea</taxon>
        <taxon>Salamandridae</taxon>
        <taxon>Pleurodelinae</taxon>
        <taxon>Pleurodeles</taxon>
    </lineage>
</organism>
<keyword evidence="7" id="KW-0805">Transcription regulation</keyword>
<evidence type="ECO:0000256" key="5">
    <source>
        <dbReference type="ARBA" id="ARBA00022771"/>
    </source>
</evidence>
<evidence type="ECO:0000256" key="1">
    <source>
        <dbReference type="ARBA" id="ARBA00004123"/>
    </source>
</evidence>
<evidence type="ECO:0000256" key="3">
    <source>
        <dbReference type="ARBA" id="ARBA00022723"/>
    </source>
</evidence>
<reference evidence="14" key="1">
    <citation type="journal article" date="2022" name="bioRxiv">
        <title>Sequencing and chromosome-scale assembly of the giantPleurodeles waltlgenome.</title>
        <authorList>
            <person name="Brown T."/>
            <person name="Elewa A."/>
            <person name="Iarovenko S."/>
            <person name="Subramanian E."/>
            <person name="Araus A.J."/>
            <person name="Petzold A."/>
            <person name="Susuki M."/>
            <person name="Suzuki K.-i.T."/>
            <person name="Hayashi T."/>
            <person name="Toyoda A."/>
            <person name="Oliveira C."/>
            <person name="Osipova E."/>
            <person name="Leigh N.D."/>
            <person name="Simon A."/>
            <person name="Yun M.H."/>
        </authorList>
    </citation>
    <scope>NUCLEOTIDE SEQUENCE</scope>
    <source>
        <strain evidence="14">20211129_DDA</strain>
        <tissue evidence="14">Liver</tissue>
    </source>
</reference>